<evidence type="ECO:0000259" key="7">
    <source>
        <dbReference type="Pfam" id="PF11527"/>
    </source>
</evidence>
<keyword evidence="5" id="KW-0966">Cell projection</keyword>
<dbReference type="InterPro" id="IPR042541">
    <property type="entry name" value="BART_sf"/>
</dbReference>
<dbReference type="AlphaFoldDB" id="A0A7S2SRL1"/>
<keyword evidence="3" id="KW-0963">Cytoplasm</keyword>
<name>A0A7S2SRL1_9STRA</name>
<dbReference type="InterPro" id="IPR023379">
    <property type="entry name" value="BART_dom"/>
</dbReference>
<evidence type="ECO:0000256" key="3">
    <source>
        <dbReference type="ARBA" id="ARBA00022490"/>
    </source>
</evidence>
<evidence type="ECO:0000313" key="8">
    <source>
        <dbReference type="EMBL" id="CAD9707698.1"/>
    </source>
</evidence>
<sequence>MDPHPAAHPLITELENFFSSPDFTTRVGDFIGENVHRVQLVAVDQEQPLENFQAFREYQQLVEECIDEFMAAQGTSQEELHDLLKLCKDQGVDSIICLDYMLASTEYASFLALMADFAGMCQWDPPEGAEELGGELEGPGNAPTASQEHTQNRSLSETKSAGELAEGKDDSKDPSLNGKELAVADQKGSPFEDGSRGRLDCKSEGK</sequence>
<feature type="region of interest" description="Disordered" evidence="6">
    <location>
        <begin position="126"/>
        <end position="206"/>
    </location>
</feature>
<dbReference type="Pfam" id="PF11527">
    <property type="entry name" value="ARL2_Bind_BART"/>
    <property type="match status" value="1"/>
</dbReference>
<dbReference type="GO" id="GO:0005737">
    <property type="term" value="C:cytoplasm"/>
    <property type="evidence" value="ECO:0007669"/>
    <property type="project" value="UniProtKB-SubCell"/>
</dbReference>
<feature type="compositionally biased region" description="Basic and acidic residues" evidence="6">
    <location>
        <begin position="193"/>
        <end position="206"/>
    </location>
</feature>
<accession>A0A7S2SRL1</accession>
<gene>
    <name evidence="8" type="ORF">RMAR1173_LOCUS18689</name>
</gene>
<feature type="compositionally biased region" description="Polar residues" evidence="6">
    <location>
        <begin position="144"/>
        <end position="159"/>
    </location>
</feature>
<evidence type="ECO:0000256" key="2">
    <source>
        <dbReference type="ARBA" id="ARBA00004496"/>
    </source>
</evidence>
<keyword evidence="4" id="KW-0969">Cilium</keyword>
<evidence type="ECO:0000256" key="1">
    <source>
        <dbReference type="ARBA" id="ARBA00004138"/>
    </source>
</evidence>
<comment type="subcellular location">
    <subcellularLocation>
        <location evidence="1">Cell projection</location>
        <location evidence="1">Cilium</location>
    </subcellularLocation>
    <subcellularLocation>
        <location evidence="2">Cytoplasm</location>
    </subcellularLocation>
</comment>
<dbReference type="GO" id="GO:0005929">
    <property type="term" value="C:cilium"/>
    <property type="evidence" value="ECO:0007669"/>
    <property type="project" value="UniProtKB-SubCell"/>
</dbReference>
<dbReference type="EMBL" id="HBHJ01028243">
    <property type="protein sequence ID" value="CAD9707698.1"/>
    <property type="molecule type" value="Transcribed_RNA"/>
</dbReference>
<organism evidence="8">
    <name type="scientific">Rhizochromulina marina</name>
    <dbReference type="NCBI Taxonomy" id="1034831"/>
    <lineage>
        <taxon>Eukaryota</taxon>
        <taxon>Sar</taxon>
        <taxon>Stramenopiles</taxon>
        <taxon>Ochrophyta</taxon>
        <taxon>Dictyochophyceae</taxon>
        <taxon>Rhizochromulinales</taxon>
        <taxon>Rhizochromulina</taxon>
    </lineage>
</organism>
<dbReference type="Gene3D" id="1.20.1520.10">
    <property type="entry name" value="ADP-ribosylation factor-like 2-binding protein, domain"/>
    <property type="match status" value="1"/>
</dbReference>
<protein>
    <recommendedName>
        <fullName evidence="7">BART domain-containing protein</fullName>
    </recommendedName>
</protein>
<evidence type="ECO:0000256" key="5">
    <source>
        <dbReference type="ARBA" id="ARBA00023273"/>
    </source>
</evidence>
<feature type="domain" description="BART" evidence="7">
    <location>
        <begin position="9"/>
        <end position="116"/>
    </location>
</feature>
<reference evidence="8" key="1">
    <citation type="submission" date="2021-01" db="EMBL/GenBank/DDBJ databases">
        <authorList>
            <person name="Corre E."/>
            <person name="Pelletier E."/>
            <person name="Niang G."/>
            <person name="Scheremetjew M."/>
            <person name="Finn R."/>
            <person name="Kale V."/>
            <person name="Holt S."/>
            <person name="Cochrane G."/>
            <person name="Meng A."/>
            <person name="Brown T."/>
            <person name="Cohen L."/>
        </authorList>
    </citation>
    <scope>NUCLEOTIDE SEQUENCE</scope>
    <source>
        <strain evidence="8">CCMP1243</strain>
    </source>
</reference>
<evidence type="ECO:0000256" key="6">
    <source>
        <dbReference type="SAM" id="MobiDB-lite"/>
    </source>
</evidence>
<proteinExistence type="predicted"/>
<evidence type="ECO:0000256" key="4">
    <source>
        <dbReference type="ARBA" id="ARBA00023069"/>
    </source>
</evidence>